<dbReference type="AlphaFoldDB" id="A0A1I1VN03"/>
<dbReference type="NCBIfam" id="NF033656">
    <property type="entry name" value="DMQ_monoox_COQ7"/>
    <property type="match status" value="1"/>
</dbReference>
<accession>A0A1I1VN03</accession>
<keyword evidence="7 9" id="KW-0503">Monooxygenase</keyword>
<feature type="binding site" evidence="9">
    <location>
        <position position="136"/>
    </location>
    <ligand>
        <name>Fe cation</name>
        <dbReference type="ChEBI" id="CHEBI:24875"/>
        <label>2</label>
    </ligand>
</feature>
<evidence type="ECO:0000313" key="10">
    <source>
        <dbReference type="EMBL" id="SFD84396.1"/>
    </source>
</evidence>
<dbReference type="InterPro" id="IPR012347">
    <property type="entry name" value="Ferritin-like"/>
</dbReference>
<evidence type="ECO:0000256" key="8">
    <source>
        <dbReference type="ARBA" id="ARBA00023136"/>
    </source>
</evidence>
<gene>
    <name evidence="9" type="primary">coq7</name>
    <name evidence="10" type="ORF">SAMN04489710_10714</name>
</gene>
<keyword evidence="11" id="KW-1185">Reference proteome</keyword>
<feature type="binding site" evidence="9">
    <location>
        <position position="171"/>
    </location>
    <ligand>
        <name>Fe cation</name>
        <dbReference type="ChEBI" id="CHEBI:24875"/>
        <label>2</label>
    </ligand>
</feature>
<dbReference type="GO" id="GO:0046872">
    <property type="term" value="F:metal ion binding"/>
    <property type="evidence" value="ECO:0007669"/>
    <property type="project" value="UniProtKB-KW"/>
</dbReference>
<comment type="catalytic activity">
    <reaction evidence="9">
        <text>a 5-methoxy-2-methyl-3-(all-trans-polyprenyl)benzene-1,4-diol + AH2 + O2 = a 3-demethylubiquinol + A + H2O</text>
        <dbReference type="Rhea" id="RHEA:50908"/>
        <dbReference type="Rhea" id="RHEA-COMP:10859"/>
        <dbReference type="Rhea" id="RHEA-COMP:10914"/>
        <dbReference type="ChEBI" id="CHEBI:13193"/>
        <dbReference type="ChEBI" id="CHEBI:15377"/>
        <dbReference type="ChEBI" id="CHEBI:15379"/>
        <dbReference type="ChEBI" id="CHEBI:17499"/>
        <dbReference type="ChEBI" id="CHEBI:84167"/>
        <dbReference type="ChEBI" id="CHEBI:84422"/>
        <dbReference type="EC" id="1.14.99.60"/>
    </reaction>
</comment>
<dbReference type="Proteomes" id="UP000199517">
    <property type="component" value="Unassembled WGS sequence"/>
</dbReference>
<keyword evidence="8 9" id="KW-0472">Membrane</keyword>
<evidence type="ECO:0000256" key="9">
    <source>
        <dbReference type="HAMAP-Rule" id="MF_01658"/>
    </source>
</evidence>
<reference evidence="11" key="1">
    <citation type="submission" date="2016-10" db="EMBL/GenBank/DDBJ databases">
        <authorList>
            <person name="Varghese N."/>
            <person name="Submissions S."/>
        </authorList>
    </citation>
    <scope>NUCLEOTIDE SEQUENCE [LARGE SCALE GENOMIC DNA]</scope>
    <source>
        <strain evidence="11">DSM 7481</strain>
    </source>
</reference>
<proteinExistence type="inferred from homology"/>
<dbReference type="InterPro" id="IPR011566">
    <property type="entry name" value="Ubq_synth_Coq7"/>
</dbReference>
<dbReference type="CDD" id="cd01042">
    <property type="entry name" value="DMQH"/>
    <property type="match status" value="1"/>
</dbReference>
<comment type="similarity">
    <text evidence="9">Belongs to the COQ7 family.</text>
</comment>
<keyword evidence="4 9" id="KW-0479">Metal-binding</keyword>
<dbReference type="GO" id="GO:0006744">
    <property type="term" value="P:ubiquinone biosynthetic process"/>
    <property type="evidence" value="ECO:0007669"/>
    <property type="project" value="UniProtKB-UniRule"/>
</dbReference>
<dbReference type="Pfam" id="PF03232">
    <property type="entry name" value="COQ7"/>
    <property type="match status" value="1"/>
</dbReference>
<feature type="binding site" evidence="9">
    <location>
        <position position="84"/>
    </location>
    <ligand>
        <name>Fe cation</name>
        <dbReference type="ChEBI" id="CHEBI:24875"/>
        <label>1</label>
    </ligand>
</feature>
<comment type="pathway">
    <text evidence="1 9">Cofactor biosynthesis; ubiquinone biosynthesis.</text>
</comment>
<dbReference type="STRING" id="32040.SAMN04489710_10714"/>
<feature type="binding site" evidence="9">
    <location>
        <position position="84"/>
    </location>
    <ligand>
        <name>Fe cation</name>
        <dbReference type="ChEBI" id="CHEBI:24875"/>
        <label>2</label>
    </ligand>
</feature>
<dbReference type="InterPro" id="IPR009078">
    <property type="entry name" value="Ferritin-like_SF"/>
</dbReference>
<dbReference type="SUPFAM" id="SSF47240">
    <property type="entry name" value="Ferritin-like"/>
    <property type="match status" value="1"/>
</dbReference>
<comment type="function">
    <text evidence="9">Catalyzes the hydroxylation of 2-nonaprenyl-3-methyl-6-methoxy-1,4-benzoquinol during ubiquinone biosynthesis.</text>
</comment>
<feature type="binding site" evidence="9">
    <location>
        <position position="54"/>
    </location>
    <ligand>
        <name>Fe cation</name>
        <dbReference type="ChEBI" id="CHEBI:24875"/>
        <label>1</label>
    </ligand>
</feature>
<keyword evidence="3 9" id="KW-0831">Ubiquinone biosynthesis</keyword>
<dbReference type="HAMAP" id="MF_01658">
    <property type="entry name" value="COQ7"/>
    <property type="match status" value="1"/>
</dbReference>
<dbReference type="RefSeq" id="WP_092952569.1">
    <property type="nucleotide sequence ID" value="NZ_FOMQ01000007.1"/>
</dbReference>
<evidence type="ECO:0000256" key="7">
    <source>
        <dbReference type="ARBA" id="ARBA00023033"/>
    </source>
</evidence>
<protein>
    <recommendedName>
        <fullName evidence="9">3-demethoxyubiquinol 3-hydroxylase</fullName>
        <shortName evidence="9">DMQ hydroxylase</shortName>
        <ecNumber evidence="9">1.14.99.60</ecNumber>
    </recommendedName>
    <alternativeName>
        <fullName evidence="9">2-nonaprenyl-3-methyl-6-methoxy-1,4-benzoquinol hydroxylase</fullName>
    </alternativeName>
</protein>
<keyword evidence="10" id="KW-0830">Ubiquinone</keyword>
<dbReference type="PANTHER" id="PTHR11237:SF4">
    <property type="entry name" value="5-DEMETHOXYUBIQUINONE HYDROXYLASE, MITOCHONDRIAL"/>
    <property type="match status" value="1"/>
</dbReference>
<evidence type="ECO:0000256" key="3">
    <source>
        <dbReference type="ARBA" id="ARBA00022688"/>
    </source>
</evidence>
<sequence>MDKILIAADNALRTLFAKPRASQASPAKGIPEGDLSPAERRKAGALMRVNHVGEVCAQALYMGQAAVTRDPALRAHLLEAAREETDHLAWTAERLEALGSRPSLLNPLWFAGAFAIGWTAAQVSDQASLGFVVETEDQVSQHLQGHLKHMPPRDAASLAVIARMQADEERHAQAARAAGAASLPPPARAVMSAAAKVMTTTAHYI</sequence>
<dbReference type="EMBL" id="FOMQ01000007">
    <property type="protein sequence ID" value="SFD84396.1"/>
    <property type="molecule type" value="Genomic_DNA"/>
</dbReference>
<evidence type="ECO:0000256" key="5">
    <source>
        <dbReference type="ARBA" id="ARBA00023002"/>
    </source>
</evidence>
<comment type="cofactor">
    <cofactor evidence="9">
        <name>Fe cation</name>
        <dbReference type="ChEBI" id="CHEBI:24875"/>
    </cofactor>
    <text evidence="9">Binds 2 iron ions per subunit.</text>
</comment>
<keyword evidence="6 9" id="KW-0408">Iron</keyword>
<feature type="binding site" evidence="9">
    <location>
        <position position="168"/>
    </location>
    <ligand>
        <name>Fe cation</name>
        <dbReference type="ChEBI" id="CHEBI:24875"/>
        <label>1</label>
    </ligand>
</feature>
<comment type="subcellular location">
    <subcellularLocation>
        <location evidence="9">Cell membrane</location>
        <topology evidence="9">Peripheral membrane protein</topology>
    </subcellularLocation>
</comment>
<evidence type="ECO:0000256" key="4">
    <source>
        <dbReference type="ARBA" id="ARBA00022723"/>
    </source>
</evidence>
<dbReference type="GO" id="GO:0005886">
    <property type="term" value="C:plasma membrane"/>
    <property type="evidence" value="ECO:0007669"/>
    <property type="project" value="UniProtKB-SubCell"/>
</dbReference>
<evidence type="ECO:0000256" key="6">
    <source>
        <dbReference type="ARBA" id="ARBA00023004"/>
    </source>
</evidence>
<evidence type="ECO:0000313" key="11">
    <source>
        <dbReference type="Proteomes" id="UP000199517"/>
    </source>
</evidence>
<dbReference type="GO" id="GO:0008682">
    <property type="term" value="F:3-demethoxyubiquinol 3-hydroxylase activity"/>
    <property type="evidence" value="ECO:0007669"/>
    <property type="project" value="UniProtKB-EC"/>
</dbReference>
<dbReference type="InterPro" id="IPR047809">
    <property type="entry name" value="COQ7_proteobact"/>
</dbReference>
<keyword evidence="2 9" id="KW-1003">Cell membrane</keyword>
<feature type="binding site" evidence="9">
    <location>
        <position position="87"/>
    </location>
    <ligand>
        <name>Fe cation</name>
        <dbReference type="ChEBI" id="CHEBI:24875"/>
        <label>1</label>
    </ligand>
</feature>
<dbReference type="PANTHER" id="PTHR11237">
    <property type="entry name" value="COENZYME Q10 BIOSYNTHESIS PROTEIN 7"/>
    <property type="match status" value="1"/>
</dbReference>
<keyword evidence="5 9" id="KW-0560">Oxidoreductase</keyword>
<dbReference type="EC" id="1.14.99.60" evidence="9"/>
<organism evidence="10 11">
    <name type="scientific">Paracidovorax konjaci</name>
    <dbReference type="NCBI Taxonomy" id="32040"/>
    <lineage>
        <taxon>Bacteria</taxon>
        <taxon>Pseudomonadati</taxon>
        <taxon>Pseudomonadota</taxon>
        <taxon>Betaproteobacteria</taxon>
        <taxon>Burkholderiales</taxon>
        <taxon>Comamonadaceae</taxon>
        <taxon>Paracidovorax</taxon>
    </lineage>
</organism>
<feature type="binding site" evidence="9">
    <location>
        <position position="168"/>
    </location>
    <ligand>
        <name>Fe cation</name>
        <dbReference type="ChEBI" id="CHEBI:24875"/>
        <label>2</label>
    </ligand>
</feature>
<name>A0A1I1VN03_9BURK</name>
<evidence type="ECO:0000256" key="2">
    <source>
        <dbReference type="ARBA" id="ARBA00022475"/>
    </source>
</evidence>
<dbReference type="UniPathway" id="UPA00232"/>
<dbReference type="Gene3D" id="1.20.1260.10">
    <property type="match status" value="1"/>
</dbReference>
<dbReference type="OrthoDB" id="5192789at2"/>
<evidence type="ECO:0000256" key="1">
    <source>
        <dbReference type="ARBA" id="ARBA00004749"/>
    </source>
</evidence>